<comment type="caution">
    <text evidence="2">The sequence shown here is derived from an EMBL/GenBank/DDBJ whole genome shotgun (WGS) entry which is preliminary data.</text>
</comment>
<accession>A0ABR0C9S0</accession>
<evidence type="ECO:0000313" key="2">
    <source>
        <dbReference type="EMBL" id="KAK4093133.1"/>
    </source>
</evidence>
<evidence type="ECO:0000256" key="1">
    <source>
        <dbReference type="SAM" id="MobiDB-lite"/>
    </source>
</evidence>
<organism evidence="2 3">
    <name type="scientific">Purpureocillium lilacinum</name>
    <name type="common">Paecilomyces lilacinus</name>
    <dbReference type="NCBI Taxonomy" id="33203"/>
    <lineage>
        <taxon>Eukaryota</taxon>
        <taxon>Fungi</taxon>
        <taxon>Dikarya</taxon>
        <taxon>Ascomycota</taxon>
        <taxon>Pezizomycotina</taxon>
        <taxon>Sordariomycetes</taxon>
        <taxon>Hypocreomycetidae</taxon>
        <taxon>Hypocreales</taxon>
        <taxon>Ophiocordycipitaceae</taxon>
        <taxon>Purpureocillium</taxon>
    </lineage>
</organism>
<dbReference type="EMBL" id="JAWRVI010000006">
    <property type="protein sequence ID" value="KAK4093133.1"/>
    <property type="molecule type" value="Genomic_DNA"/>
</dbReference>
<proteinExistence type="predicted"/>
<feature type="region of interest" description="Disordered" evidence="1">
    <location>
        <begin position="1"/>
        <end position="65"/>
    </location>
</feature>
<evidence type="ECO:0000313" key="3">
    <source>
        <dbReference type="Proteomes" id="UP001287286"/>
    </source>
</evidence>
<feature type="compositionally biased region" description="Basic and acidic residues" evidence="1">
    <location>
        <begin position="50"/>
        <end position="65"/>
    </location>
</feature>
<name>A0ABR0C9S0_PURLI</name>
<dbReference type="Proteomes" id="UP001287286">
    <property type="component" value="Unassembled WGS sequence"/>
</dbReference>
<gene>
    <name evidence="2" type="ORF">Purlil1_2290</name>
</gene>
<feature type="compositionally biased region" description="Basic and acidic residues" evidence="1">
    <location>
        <begin position="14"/>
        <end position="31"/>
    </location>
</feature>
<protein>
    <submittedName>
        <fullName evidence="2">Uncharacterized protein</fullName>
    </submittedName>
</protein>
<sequence length="224" mass="23888">MMTEAGNRGSWAGGRDRDPCRAPGEHAELRSGRPAPKARHGRDSQSGMSRSRDAPSQETFHSVRNEDRETQLVVCVYGLPRQGKVVSPSSRAQNGPHLPYEGVHGCGRRGAVVEGNVASALQDGHSARHNPLSEVPAWEKRAVQQQQHQHGQGNLERPLAALIGKCLIPTANLTSESRSWPRLAARWGMGEQGVPVADGRGGQACGASIPEVAPVAPSIAVMGR</sequence>
<keyword evidence="3" id="KW-1185">Reference proteome</keyword>
<reference evidence="2 3" key="1">
    <citation type="journal article" date="2024" name="Microbiol. Resour. Announc.">
        <title>Genome annotations for the ascomycete fungi Trichoderma harzianum, Trichoderma aggressivum, and Purpureocillium lilacinum.</title>
        <authorList>
            <person name="Beijen E.P.W."/>
            <person name="Ohm R.A."/>
        </authorList>
    </citation>
    <scope>NUCLEOTIDE SEQUENCE [LARGE SCALE GENOMIC DNA]</scope>
    <source>
        <strain evidence="2 3">CBS 150709</strain>
    </source>
</reference>